<dbReference type="EMBL" id="HACG01023548">
    <property type="protein sequence ID" value="CEK70413.1"/>
    <property type="molecule type" value="Transcribed_RNA"/>
</dbReference>
<proteinExistence type="predicted"/>
<reference evidence="1" key="1">
    <citation type="submission" date="2014-12" db="EMBL/GenBank/DDBJ databases">
        <title>Insight into the proteome of Arion vulgaris.</title>
        <authorList>
            <person name="Aradska J."/>
            <person name="Bulat T."/>
            <person name="Smidak R."/>
            <person name="Sarate P."/>
            <person name="Gangsoo J."/>
            <person name="Sialana F."/>
            <person name="Bilban M."/>
            <person name="Lubec G."/>
        </authorList>
    </citation>
    <scope>NUCLEOTIDE SEQUENCE</scope>
    <source>
        <tissue evidence="1">Skin</tissue>
    </source>
</reference>
<dbReference type="AlphaFoldDB" id="A0A0B6ZPE2"/>
<protein>
    <submittedName>
        <fullName evidence="1">Uncharacterized protein</fullName>
    </submittedName>
</protein>
<gene>
    <name evidence="1" type="primary">ORF74019</name>
</gene>
<sequence>MFLFSLMITDLSDEARIYTFSILVKPVEEDLCLSDASQSSRSLINVCDDIFQQNIRLTMIE</sequence>
<evidence type="ECO:0000313" key="1">
    <source>
        <dbReference type="EMBL" id="CEK70413.1"/>
    </source>
</evidence>
<organism evidence="1">
    <name type="scientific">Arion vulgaris</name>
    <dbReference type="NCBI Taxonomy" id="1028688"/>
    <lineage>
        <taxon>Eukaryota</taxon>
        <taxon>Metazoa</taxon>
        <taxon>Spiralia</taxon>
        <taxon>Lophotrochozoa</taxon>
        <taxon>Mollusca</taxon>
        <taxon>Gastropoda</taxon>
        <taxon>Heterobranchia</taxon>
        <taxon>Euthyneura</taxon>
        <taxon>Panpulmonata</taxon>
        <taxon>Eupulmonata</taxon>
        <taxon>Stylommatophora</taxon>
        <taxon>Helicina</taxon>
        <taxon>Arionoidea</taxon>
        <taxon>Arionidae</taxon>
        <taxon>Arion</taxon>
    </lineage>
</organism>
<accession>A0A0B6ZPE2</accession>
<name>A0A0B6ZPE2_9EUPU</name>